<keyword evidence="4" id="KW-1185">Reference proteome</keyword>
<comment type="caution">
    <text evidence="3">The sequence shown here is derived from an EMBL/GenBank/DDBJ whole genome shotgun (WGS) entry which is preliminary data.</text>
</comment>
<dbReference type="Pfam" id="PF00931">
    <property type="entry name" value="NB-ARC"/>
    <property type="match status" value="1"/>
</dbReference>
<accession>A0A6A1VHS0</accession>
<organism evidence="3 4">
    <name type="scientific">Morella rubra</name>
    <name type="common">Chinese bayberry</name>
    <dbReference type="NCBI Taxonomy" id="262757"/>
    <lineage>
        <taxon>Eukaryota</taxon>
        <taxon>Viridiplantae</taxon>
        <taxon>Streptophyta</taxon>
        <taxon>Embryophyta</taxon>
        <taxon>Tracheophyta</taxon>
        <taxon>Spermatophyta</taxon>
        <taxon>Magnoliopsida</taxon>
        <taxon>eudicotyledons</taxon>
        <taxon>Gunneridae</taxon>
        <taxon>Pentapetalae</taxon>
        <taxon>rosids</taxon>
        <taxon>fabids</taxon>
        <taxon>Fagales</taxon>
        <taxon>Myricaceae</taxon>
        <taxon>Morella</taxon>
    </lineage>
</organism>
<sequence>MAESVLFSTVETIIGCLSSLASKEIRLIWGAKDFKLKSTVSKFKAVLLDARDWLQKLEDAVFAAGDFPNDISPEDLLREMMSRDKMAKKVCFIFFKSNQLVYGRKLGHEIKAIREMFDAIEADRKFYLEKRDGETGVRKRKTNDTYSFIYAEDVIGREIDKKAIIDILMDPKGEGASFIPIAGMGGLGKNRFAQPIFNDENMQKYFQLKIWVYVFDVTVSIRKKYLLVLDDVWNEVSGERLRVEQLLMMVQETIEY</sequence>
<evidence type="ECO:0000259" key="2">
    <source>
        <dbReference type="Pfam" id="PF00931"/>
    </source>
</evidence>
<dbReference type="AlphaFoldDB" id="A0A6A1VHS0"/>
<dbReference type="SUPFAM" id="SSF52540">
    <property type="entry name" value="P-loop containing nucleoside triphosphate hydrolases"/>
    <property type="match status" value="1"/>
</dbReference>
<dbReference type="InterPro" id="IPR027417">
    <property type="entry name" value="P-loop_NTPase"/>
</dbReference>
<dbReference type="InterPro" id="IPR002182">
    <property type="entry name" value="NB-ARC"/>
</dbReference>
<dbReference type="PANTHER" id="PTHR36766:SF38">
    <property type="entry name" value="DISEASE RESISTANCE PROTEIN RGA3"/>
    <property type="match status" value="1"/>
</dbReference>
<keyword evidence="1" id="KW-0611">Plant defense</keyword>
<dbReference type="Gene3D" id="3.40.50.300">
    <property type="entry name" value="P-loop containing nucleotide triphosphate hydrolases"/>
    <property type="match status" value="1"/>
</dbReference>
<dbReference type="Proteomes" id="UP000516437">
    <property type="component" value="Chromosome 5"/>
</dbReference>
<proteinExistence type="predicted"/>
<dbReference type="PANTHER" id="PTHR36766">
    <property type="entry name" value="PLANT BROAD-SPECTRUM MILDEW RESISTANCE PROTEIN RPW8"/>
    <property type="match status" value="1"/>
</dbReference>
<gene>
    <name evidence="3" type="ORF">CJ030_MR5G004757</name>
</gene>
<dbReference type="GO" id="GO:0043531">
    <property type="term" value="F:ADP binding"/>
    <property type="evidence" value="ECO:0007669"/>
    <property type="project" value="InterPro"/>
</dbReference>
<feature type="domain" description="NB-ARC" evidence="2">
    <location>
        <begin position="160"/>
        <end position="214"/>
    </location>
</feature>
<evidence type="ECO:0000313" key="3">
    <source>
        <dbReference type="EMBL" id="KAB1212135.1"/>
    </source>
</evidence>
<dbReference type="GO" id="GO:0006952">
    <property type="term" value="P:defense response"/>
    <property type="evidence" value="ECO:0007669"/>
    <property type="project" value="UniProtKB-KW"/>
</dbReference>
<evidence type="ECO:0000256" key="1">
    <source>
        <dbReference type="ARBA" id="ARBA00022821"/>
    </source>
</evidence>
<name>A0A6A1VHS0_9ROSI</name>
<evidence type="ECO:0000313" key="4">
    <source>
        <dbReference type="Proteomes" id="UP000516437"/>
    </source>
</evidence>
<dbReference type="OrthoDB" id="5279713at2759"/>
<dbReference type="EMBL" id="RXIC02000023">
    <property type="protein sequence ID" value="KAB1212135.1"/>
    <property type="molecule type" value="Genomic_DNA"/>
</dbReference>
<protein>
    <submittedName>
        <fullName evidence="3">Putative disease resistance protein RGA3</fullName>
    </submittedName>
</protein>
<reference evidence="3 4" key="1">
    <citation type="journal article" date="2019" name="Plant Biotechnol. J.">
        <title>The red bayberry genome and genetic basis of sex determination.</title>
        <authorList>
            <person name="Jia H.M."/>
            <person name="Jia H.J."/>
            <person name="Cai Q.L."/>
            <person name="Wang Y."/>
            <person name="Zhao H.B."/>
            <person name="Yang W.F."/>
            <person name="Wang G.Y."/>
            <person name="Li Y.H."/>
            <person name="Zhan D.L."/>
            <person name="Shen Y.T."/>
            <person name="Niu Q.F."/>
            <person name="Chang L."/>
            <person name="Qiu J."/>
            <person name="Zhao L."/>
            <person name="Xie H.B."/>
            <person name="Fu W.Y."/>
            <person name="Jin J."/>
            <person name="Li X.W."/>
            <person name="Jiao Y."/>
            <person name="Zhou C.C."/>
            <person name="Tu T."/>
            <person name="Chai C.Y."/>
            <person name="Gao J.L."/>
            <person name="Fan L.J."/>
            <person name="van de Weg E."/>
            <person name="Wang J.Y."/>
            <person name="Gao Z.S."/>
        </authorList>
    </citation>
    <scope>NUCLEOTIDE SEQUENCE [LARGE SCALE GENOMIC DNA]</scope>
    <source>
        <tissue evidence="3">Leaves</tissue>
    </source>
</reference>